<evidence type="ECO:0000256" key="2">
    <source>
        <dbReference type="ARBA" id="ARBA00010472"/>
    </source>
</evidence>
<organism evidence="9 10">
    <name type="scientific">Nocardiopsis terrae</name>
    <dbReference type="NCBI Taxonomy" id="372655"/>
    <lineage>
        <taxon>Bacteria</taxon>
        <taxon>Bacillati</taxon>
        <taxon>Actinomycetota</taxon>
        <taxon>Actinomycetes</taxon>
        <taxon>Streptosporangiales</taxon>
        <taxon>Nocardiopsidaceae</taxon>
        <taxon>Nocardiopsis</taxon>
    </lineage>
</organism>
<accession>A0ABR9HMN4</accession>
<evidence type="ECO:0000256" key="4">
    <source>
        <dbReference type="ARBA" id="ARBA00022690"/>
    </source>
</evidence>
<comment type="subcellular location">
    <subcellularLocation>
        <location evidence="1">Secreted</location>
    </subcellularLocation>
</comment>
<evidence type="ECO:0000256" key="3">
    <source>
        <dbReference type="ARBA" id="ARBA00022525"/>
    </source>
</evidence>
<dbReference type="Pfam" id="PF00720">
    <property type="entry name" value="SSI"/>
    <property type="match status" value="1"/>
</dbReference>
<feature type="chain" id="PRO_5047249532" description="Subtilisin inhibitor domain-containing protein" evidence="7">
    <location>
        <begin position="31"/>
        <end position="145"/>
    </location>
</feature>
<sequence length="145" mass="15056">MNSASPTLESAVKRIAAVLTCAAAASFALAAPGHADTARTGTAQAPVYKLELYTPAEQREETGMSWYRAVVLTCDQPGGSHPRAEEACGLIAEHGGIAGIQGAGDDVCTMVYQPVTARVTGAEEYEETFSNACVMKSAKGAVLDF</sequence>
<dbReference type="InterPro" id="IPR036819">
    <property type="entry name" value="Subtilisin_inhibitor-like_sf"/>
</dbReference>
<evidence type="ECO:0000256" key="6">
    <source>
        <dbReference type="ARBA" id="ARBA00023157"/>
    </source>
</evidence>
<feature type="domain" description="Subtilisin inhibitor" evidence="8">
    <location>
        <begin position="62"/>
        <end position="130"/>
    </location>
</feature>
<dbReference type="RefSeq" id="WP_229826044.1">
    <property type="nucleotide sequence ID" value="NZ_BMXJ01000001.1"/>
</dbReference>
<evidence type="ECO:0000256" key="1">
    <source>
        <dbReference type="ARBA" id="ARBA00004613"/>
    </source>
</evidence>
<comment type="caution">
    <text evidence="9">The sequence shown here is derived from an EMBL/GenBank/DDBJ whole genome shotgun (WGS) entry which is preliminary data.</text>
</comment>
<dbReference type="EMBL" id="JADBDY010000001">
    <property type="protein sequence ID" value="MBE1460302.1"/>
    <property type="molecule type" value="Genomic_DNA"/>
</dbReference>
<protein>
    <recommendedName>
        <fullName evidence="8">Subtilisin inhibitor domain-containing protein</fullName>
    </recommendedName>
</protein>
<keyword evidence="5" id="KW-0722">Serine protease inhibitor</keyword>
<evidence type="ECO:0000256" key="5">
    <source>
        <dbReference type="ARBA" id="ARBA00022900"/>
    </source>
</evidence>
<dbReference type="InterPro" id="IPR023549">
    <property type="entry name" value="Subtilisin_inhibitor"/>
</dbReference>
<evidence type="ECO:0000313" key="10">
    <source>
        <dbReference type="Proteomes" id="UP000598217"/>
    </source>
</evidence>
<keyword evidence="10" id="KW-1185">Reference proteome</keyword>
<dbReference type="SUPFAM" id="SSF55399">
    <property type="entry name" value="Subtilisin inhibitor"/>
    <property type="match status" value="1"/>
</dbReference>
<name>A0ABR9HMN4_9ACTN</name>
<feature type="signal peptide" evidence="7">
    <location>
        <begin position="1"/>
        <end position="30"/>
    </location>
</feature>
<dbReference type="Proteomes" id="UP000598217">
    <property type="component" value="Unassembled WGS sequence"/>
</dbReference>
<dbReference type="Gene3D" id="3.30.350.10">
    <property type="entry name" value="Subtilisin inhibitor-like"/>
    <property type="match status" value="1"/>
</dbReference>
<keyword evidence="6" id="KW-1015">Disulfide bond</keyword>
<keyword evidence="7" id="KW-0732">Signal</keyword>
<reference evidence="9 10" key="1">
    <citation type="submission" date="2020-10" db="EMBL/GenBank/DDBJ databases">
        <title>Sequencing the genomes of 1000 actinobacteria strains.</title>
        <authorList>
            <person name="Klenk H.-P."/>
        </authorList>
    </citation>
    <scope>NUCLEOTIDE SEQUENCE [LARGE SCALE GENOMIC DNA]</scope>
    <source>
        <strain evidence="9 10">DSM 45157</strain>
    </source>
</reference>
<comment type="similarity">
    <text evidence="2">Belongs to the protease inhibitor I16 (SSI) family.</text>
</comment>
<proteinExistence type="inferred from homology"/>
<keyword evidence="4" id="KW-0646">Protease inhibitor</keyword>
<evidence type="ECO:0000256" key="7">
    <source>
        <dbReference type="SAM" id="SignalP"/>
    </source>
</evidence>
<evidence type="ECO:0000313" key="9">
    <source>
        <dbReference type="EMBL" id="MBE1460302.1"/>
    </source>
</evidence>
<gene>
    <name evidence="9" type="ORF">H4W79_004516</name>
</gene>
<keyword evidence="3" id="KW-0964">Secreted</keyword>
<evidence type="ECO:0000259" key="8">
    <source>
        <dbReference type="Pfam" id="PF00720"/>
    </source>
</evidence>